<reference evidence="2" key="1">
    <citation type="submission" date="2022-11" db="EMBL/GenBank/DDBJ databases">
        <title>Minimal conservation of predation-associated metabolite biosynthetic gene clusters underscores biosynthetic potential of Myxococcota including descriptions for ten novel species: Archangium lansinium sp. nov., Myxococcus landrumus sp. nov., Nannocystis bai.</title>
        <authorList>
            <person name="Ahearne A."/>
            <person name="Stevens C."/>
            <person name="Dowd S."/>
        </authorList>
    </citation>
    <scope>NUCLEOTIDE SEQUENCE</scope>
    <source>
        <strain evidence="2">Fl3</strain>
    </source>
</reference>
<dbReference type="Proteomes" id="UP001164459">
    <property type="component" value="Chromosome"/>
</dbReference>
<sequence>MNRDEFEAIRDIPDKVIETNIKLSQRANTAPARVADGIVIQNSSGVALRLNISFNPESGAKTLNVCAAGVGPICRLDVDGPAHRPAGRSHKHSLQTPRCPGKNLPTGVQDRPELSGQTISELFLLFCKLAKIEHRGTFEQ</sequence>
<accession>A0ABY7H250</accession>
<keyword evidence="3" id="KW-1185">Reference proteome</keyword>
<protein>
    <submittedName>
        <fullName evidence="2">Uncharacterized protein</fullName>
    </submittedName>
</protein>
<evidence type="ECO:0000313" key="2">
    <source>
        <dbReference type="EMBL" id="WAS93277.1"/>
    </source>
</evidence>
<name>A0ABY7H250_9BACT</name>
<organism evidence="2 3">
    <name type="scientific">Nannocystis punicea</name>
    <dbReference type="NCBI Taxonomy" id="2995304"/>
    <lineage>
        <taxon>Bacteria</taxon>
        <taxon>Pseudomonadati</taxon>
        <taxon>Myxococcota</taxon>
        <taxon>Polyangia</taxon>
        <taxon>Nannocystales</taxon>
        <taxon>Nannocystaceae</taxon>
        <taxon>Nannocystis</taxon>
    </lineage>
</organism>
<evidence type="ECO:0000256" key="1">
    <source>
        <dbReference type="SAM" id="MobiDB-lite"/>
    </source>
</evidence>
<dbReference type="EMBL" id="CP114040">
    <property type="protein sequence ID" value="WAS93277.1"/>
    <property type="molecule type" value="Genomic_DNA"/>
</dbReference>
<dbReference type="RefSeq" id="WP_269035606.1">
    <property type="nucleotide sequence ID" value="NZ_CP114040.1"/>
</dbReference>
<proteinExistence type="predicted"/>
<evidence type="ECO:0000313" key="3">
    <source>
        <dbReference type="Proteomes" id="UP001164459"/>
    </source>
</evidence>
<feature type="region of interest" description="Disordered" evidence="1">
    <location>
        <begin position="84"/>
        <end position="109"/>
    </location>
</feature>
<gene>
    <name evidence="2" type="ORF">O0S08_44585</name>
</gene>